<sequence length="297" mass="31442">MIRVYAALGGLSLIWGLSFVFIKQLVGPAGMWGTVFLRCATGALLLLPILLAKRDRIPRSIPWIPLLTIGVLNTGLPWGLIALSETVISSSSASILNATTPLWTGLIGLLFFSAVLAARQWIGLFMGLIGILIFIDFDVVKLAQENFTGVGTMLIATLCYGTSAQLTRKYLGNSGVLFTTAVSLIVGAMVGLIGMLFSQPIELSALANGPVILAIIGLGCFGSGIAQLLFYYITKEGGPEIAVSVTFLIPVTALLWGAFLLQEKISSHAIWGLLVILAGVYLATRKKKAAVSISESA</sequence>
<accession>A0ABZ2NJV0</accession>
<comment type="subcellular location">
    <subcellularLocation>
        <location evidence="1">Endomembrane system</location>
        <topology evidence="1">Multi-pass membrane protein</topology>
    </subcellularLocation>
</comment>
<dbReference type="RefSeq" id="WP_338780741.1">
    <property type="nucleotide sequence ID" value="NZ_CP147407.1"/>
</dbReference>
<feature type="transmembrane region" description="Helical" evidence="6">
    <location>
        <begin position="32"/>
        <end position="51"/>
    </location>
</feature>
<dbReference type="Proteomes" id="UP001377337">
    <property type="component" value="Chromosome"/>
</dbReference>
<proteinExistence type="inferred from homology"/>
<protein>
    <submittedName>
        <fullName evidence="8">DMT family transporter</fullName>
    </submittedName>
</protein>
<dbReference type="InterPro" id="IPR050638">
    <property type="entry name" value="AA-Vitamin_Transporters"/>
</dbReference>
<gene>
    <name evidence="8" type="ORF">WCV65_05705</name>
</gene>
<feature type="transmembrane region" description="Helical" evidence="6">
    <location>
        <begin position="95"/>
        <end position="114"/>
    </location>
</feature>
<evidence type="ECO:0000256" key="1">
    <source>
        <dbReference type="ARBA" id="ARBA00004127"/>
    </source>
</evidence>
<feature type="transmembrane region" description="Helical" evidence="6">
    <location>
        <begin position="121"/>
        <end position="140"/>
    </location>
</feature>
<evidence type="ECO:0000256" key="2">
    <source>
        <dbReference type="ARBA" id="ARBA00007362"/>
    </source>
</evidence>
<evidence type="ECO:0000313" key="9">
    <source>
        <dbReference type="Proteomes" id="UP001377337"/>
    </source>
</evidence>
<feature type="domain" description="EamA" evidence="7">
    <location>
        <begin position="149"/>
        <end position="284"/>
    </location>
</feature>
<feature type="transmembrane region" description="Helical" evidence="6">
    <location>
        <begin position="265"/>
        <end position="284"/>
    </location>
</feature>
<keyword evidence="9" id="KW-1185">Reference proteome</keyword>
<evidence type="ECO:0000256" key="6">
    <source>
        <dbReference type="SAM" id="Phobius"/>
    </source>
</evidence>
<keyword evidence="5 6" id="KW-0472">Membrane</keyword>
<dbReference type="InterPro" id="IPR037185">
    <property type="entry name" value="EmrE-like"/>
</dbReference>
<organism evidence="8 9">
    <name type="scientific">Metabacillus sediminis</name>
    <dbReference type="NCBI Taxonomy" id="3117746"/>
    <lineage>
        <taxon>Bacteria</taxon>
        <taxon>Bacillati</taxon>
        <taxon>Bacillota</taxon>
        <taxon>Bacilli</taxon>
        <taxon>Bacillales</taxon>
        <taxon>Bacillaceae</taxon>
        <taxon>Metabacillus</taxon>
    </lineage>
</organism>
<dbReference type="PANTHER" id="PTHR32322:SF9">
    <property type="entry name" value="AMINO-ACID METABOLITE EFFLUX PUMP-RELATED"/>
    <property type="match status" value="1"/>
</dbReference>
<feature type="transmembrane region" description="Helical" evidence="6">
    <location>
        <begin position="209"/>
        <end position="234"/>
    </location>
</feature>
<evidence type="ECO:0000256" key="3">
    <source>
        <dbReference type="ARBA" id="ARBA00022692"/>
    </source>
</evidence>
<evidence type="ECO:0000313" key="8">
    <source>
        <dbReference type="EMBL" id="WXB97971.1"/>
    </source>
</evidence>
<dbReference type="Pfam" id="PF00892">
    <property type="entry name" value="EamA"/>
    <property type="match status" value="2"/>
</dbReference>
<feature type="transmembrane region" description="Helical" evidence="6">
    <location>
        <begin position="241"/>
        <end position="259"/>
    </location>
</feature>
<evidence type="ECO:0000259" key="7">
    <source>
        <dbReference type="Pfam" id="PF00892"/>
    </source>
</evidence>
<dbReference type="PANTHER" id="PTHR32322">
    <property type="entry name" value="INNER MEMBRANE TRANSPORTER"/>
    <property type="match status" value="1"/>
</dbReference>
<comment type="similarity">
    <text evidence="2">Belongs to the EamA transporter family.</text>
</comment>
<feature type="domain" description="EamA" evidence="7">
    <location>
        <begin position="11"/>
        <end position="134"/>
    </location>
</feature>
<keyword evidence="4 6" id="KW-1133">Transmembrane helix</keyword>
<evidence type="ECO:0000256" key="5">
    <source>
        <dbReference type="ARBA" id="ARBA00023136"/>
    </source>
</evidence>
<feature type="transmembrane region" description="Helical" evidence="6">
    <location>
        <begin position="63"/>
        <end position="83"/>
    </location>
</feature>
<dbReference type="InterPro" id="IPR000620">
    <property type="entry name" value="EamA_dom"/>
</dbReference>
<name>A0ABZ2NJV0_9BACI</name>
<dbReference type="SUPFAM" id="SSF103481">
    <property type="entry name" value="Multidrug resistance efflux transporter EmrE"/>
    <property type="match status" value="2"/>
</dbReference>
<keyword evidence="3 6" id="KW-0812">Transmembrane</keyword>
<dbReference type="EMBL" id="CP147407">
    <property type="protein sequence ID" value="WXB97971.1"/>
    <property type="molecule type" value="Genomic_DNA"/>
</dbReference>
<reference evidence="8 9" key="1">
    <citation type="submission" date="2024-02" db="EMBL/GenBank/DDBJ databases">
        <title>Seven novel Bacillus-like species.</title>
        <authorList>
            <person name="Liu G."/>
        </authorList>
    </citation>
    <scope>NUCLEOTIDE SEQUENCE [LARGE SCALE GENOMIC DNA]</scope>
    <source>
        <strain evidence="8 9">FJAT-52054</strain>
    </source>
</reference>
<evidence type="ECO:0000256" key="4">
    <source>
        <dbReference type="ARBA" id="ARBA00022989"/>
    </source>
</evidence>
<feature type="transmembrane region" description="Helical" evidence="6">
    <location>
        <begin position="175"/>
        <end position="197"/>
    </location>
</feature>